<dbReference type="AlphaFoldDB" id="F2F4U0"/>
<dbReference type="HOGENOM" id="CLU_206543_0_0_9"/>
<proteinExistence type="predicted"/>
<evidence type="ECO:0000313" key="3">
    <source>
        <dbReference type="Proteomes" id="UP000006691"/>
    </source>
</evidence>
<feature type="transmembrane region" description="Helical" evidence="1">
    <location>
        <begin position="6"/>
        <end position="28"/>
    </location>
</feature>
<dbReference type="Proteomes" id="UP000006691">
    <property type="component" value="Chromosome"/>
</dbReference>
<organism evidence="2 3">
    <name type="scientific">Solibacillus silvestris (strain StLB046)</name>
    <name type="common">Bacillus silvestris</name>
    <dbReference type="NCBI Taxonomy" id="1002809"/>
    <lineage>
        <taxon>Bacteria</taxon>
        <taxon>Bacillati</taxon>
        <taxon>Bacillota</taxon>
        <taxon>Bacilli</taxon>
        <taxon>Bacillales</taxon>
        <taxon>Caryophanaceae</taxon>
        <taxon>Solibacillus</taxon>
    </lineage>
</organism>
<sequence length="50" mass="5980">METLIALLPILSIFFYIVPFVFVSWFLLRILKIQQEKLKVLRSINDKLTK</sequence>
<evidence type="ECO:0000256" key="1">
    <source>
        <dbReference type="SAM" id="Phobius"/>
    </source>
</evidence>
<evidence type="ECO:0000313" key="2">
    <source>
        <dbReference type="EMBL" id="BAK16505.1"/>
    </source>
</evidence>
<accession>F2F4U0</accession>
<protein>
    <submittedName>
        <fullName evidence="2">Uncharacterized protein</fullName>
    </submittedName>
</protein>
<keyword evidence="1" id="KW-0472">Membrane</keyword>
<keyword evidence="1" id="KW-0812">Transmembrane</keyword>
<name>F2F4U0_SOLSS</name>
<keyword evidence="1" id="KW-1133">Transmembrane helix</keyword>
<reference evidence="3" key="1">
    <citation type="submission" date="2011-04" db="EMBL/GenBank/DDBJ databases">
        <title>Genome sequence of Solibacillus silvestris StLB046.</title>
        <authorList>
            <person name="Morohoshi T."/>
            <person name="Someya N."/>
            <person name="Ikeda T."/>
        </authorList>
    </citation>
    <scope>NUCLEOTIDE SEQUENCE [LARGE SCALE GENOMIC DNA]</scope>
    <source>
        <strain evidence="3">StLB046</strain>
    </source>
</reference>
<dbReference type="eggNOG" id="ENOG5033H9T">
    <property type="taxonomic scope" value="Bacteria"/>
</dbReference>
<keyword evidence="3" id="KW-1185">Reference proteome</keyword>
<dbReference type="KEGG" id="siv:SSIL_2082"/>
<gene>
    <name evidence="2" type="ordered locus">SSIL_2082</name>
</gene>
<dbReference type="EMBL" id="AP012157">
    <property type="protein sequence ID" value="BAK16505.1"/>
    <property type="molecule type" value="Genomic_DNA"/>
</dbReference>
<reference evidence="2 3" key="2">
    <citation type="journal article" date="2012" name="J. Biosci. Bioeng.">
        <title>Complete genome sequence and characterization of the N-acylhomoserine lactone-degrading gene of the potato leaf-associated Solibacillus silvestris.</title>
        <authorList>
            <person name="Morohoshi T."/>
            <person name="Tominaga Y."/>
            <person name="Someya N."/>
            <person name="Ikeda T."/>
        </authorList>
    </citation>
    <scope>NUCLEOTIDE SEQUENCE [LARGE SCALE GENOMIC DNA]</scope>
    <source>
        <strain evidence="2 3">StLB046</strain>
    </source>
</reference>